<feature type="domain" description="Core-binding (CB)" evidence="8">
    <location>
        <begin position="63"/>
        <end position="144"/>
    </location>
</feature>
<protein>
    <submittedName>
        <fullName evidence="9">Integrase</fullName>
    </submittedName>
</protein>
<dbReference type="AlphaFoldDB" id="A0A0C7QSL4"/>
<dbReference type="InterPro" id="IPR004107">
    <property type="entry name" value="Integrase_SAM-like_N"/>
</dbReference>
<dbReference type="RefSeq" id="WP_055341899.1">
    <property type="nucleotide sequence ID" value="NZ_CDNI01000003.1"/>
</dbReference>
<organism evidence="9 10">
    <name type="scientific">Paraclostridium sordellii</name>
    <name type="common">Clostridium sordellii</name>
    <dbReference type="NCBI Taxonomy" id="1505"/>
    <lineage>
        <taxon>Bacteria</taxon>
        <taxon>Bacillati</taxon>
        <taxon>Bacillota</taxon>
        <taxon>Clostridia</taxon>
        <taxon>Peptostreptococcales</taxon>
        <taxon>Peptostreptococcaceae</taxon>
        <taxon>Paraclostridium</taxon>
    </lineage>
</organism>
<gene>
    <name evidence="9" type="primary">Int-Tn_1</name>
    <name evidence="9" type="ORF">R28058_13701</name>
</gene>
<dbReference type="GO" id="GO:0015074">
    <property type="term" value="P:DNA integration"/>
    <property type="evidence" value="ECO:0007669"/>
    <property type="project" value="UniProtKB-KW"/>
</dbReference>
<dbReference type="PROSITE" id="PS51898">
    <property type="entry name" value="TYR_RECOMBINASE"/>
    <property type="match status" value="1"/>
</dbReference>
<dbReference type="GO" id="GO:0006310">
    <property type="term" value="P:DNA recombination"/>
    <property type="evidence" value="ECO:0007669"/>
    <property type="project" value="UniProtKB-KW"/>
</dbReference>
<evidence type="ECO:0000256" key="5">
    <source>
        <dbReference type="ARBA" id="ARBA00023172"/>
    </source>
</evidence>
<evidence type="ECO:0000256" key="1">
    <source>
        <dbReference type="ARBA" id="ARBA00003283"/>
    </source>
</evidence>
<keyword evidence="4 6" id="KW-0238">DNA-binding</keyword>
<dbReference type="OrthoDB" id="9785687at2"/>
<dbReference type="Pfam" id="PF00589">
    <property type="entry name" value="Phage_integrase"/>
    <property type="match status" value="1"/>
</dbReference>
<feature type="domain" description="Tyr recombinase" evidence="7">
    <location>
        <begin position="165"/>
        <end position="361"/>
    </location>
</feature>
<sequence length="371" mass="43382">MSFAFIRKRSKNYIVYLEYKDPESKKKIQKNMGSYDKKRDASKRLTEVKNSIYTDDLLLPNALTLENFLMDFIQKYKVNISITTYDCYIRICKKYIIPMLGKYKLEDLKPIHIQNYIDDLVDILSPQTLKIHINILNLAIKKAYRLKLIRENIVEYVEIPRAKKFKNNIYDIESMQKLLKKCIGTSLELPIFIASGLGLRISEILGLTWDNIDFNNNTITVDKITVRNNHQVILKNPKTESSERTISAPKEIMTKLKNYKKEQIEMKLQGKLKNELNLLFFDKDEKPIAQDVLSKKFNKFLKENNLNHIRFHDLRHSHVTLLINSKVPIRVISERVGHSNINTTLNIYAHVLKEMDKEASDKISESLFGLG</sequence>
<dbReference type="Pfam" id="PF14659">
    <property type="entry name" value="Phage_int_SAM_3"/>
    <property type="match status" value="1"/>
</dbReference>
<evidence type="ECO:0000256" key="6">
    <source>
        <dbReference type="PROSITE-ProRule" id="PRU01248"/>
    </source>
</evidence>
<evidence type="ECO:0000256" key="2">
    <source>
        <dbReference type="ARBA" id="ARBA00008857"/>
    </source>
</evidence>
<dbReference type="InterPro" id="IPR050090">
    <property type="entry name" value="Tyrosine_recombinase_XerCD"/>
</dbReference>
<keyword evidence="3" id="KW-0229">DNA integration</keyword>
<evidence type="ECO:0000259" key="8">
    <source>
        <dbReference type="PROSITE" id="PS51900"/>
    </source>
</evidence>
<dbReference type="InterPro" id="IPR002104">
    <property type="entry name" value="Integrase_catalytic"/>
</dbReference>
<dbReference type="SUPFAM" id="SSF56349">
    <property type="entry name" value="DNA breaking-rejoining enzymes"/>
    <property type="match status" value="1"/>
</dbReference>
<dbReference type="InterPro" id="IPR011010">
    <property type="entry name" value="DNA_brk_join_enz"/>
</dbReference>
<dbReference type="InterPro" id="IPR010998">
    <property type="entry name" value="Integrase_recombinase_N"/>
</dbReference>
<dbReference type="PANTHER" id="PTHR30349">
    <property type="entry name" value="PHAGE INTEGRASE-RELATED"/>
    <property type="match status" value="1"/>
</dbReference>
<dbReference type="EMBL" id="CEKZ01000003">
    <property type="protein sequence ID" value="CEQ03637.1"/>
    <property type="molecule type" value="Genomic_DNA"/>
</dbReference>
<proteinExistence type="inferred from homology"/>
<accession>A0A0C7QSL4</accession>
<dbReference type="GO" id="GO:0003677">
    <property type="term" value="F:DNA binding"/>
    <property type="evidence" value="ECO:0007669"/>
    <property type="project" value="UniProtKB-UniRule"/>
</dbReference>
<comment type="similarity">
    <text evidence="2">Belongs to the 'phage' integrase family.</text>
</comment>
<reference evidence="9 10" key="1">
    <citation type="submission" date="2015-01" db="EMBL/GenBank/DDBJ databases">
        <authorList>
            <person name="Aslett A.Martin."/>
            <person name="De Silva Nishadi"/>
        </authorList>
    </citation>
    <scope>NUCLEOTIDE SEQUENCE [LARGE SCALE GENOMIC DNA]</scope>
    <source>
        <strain evidence="9 10">R28058</strain>
    </source>
</reference>
<dbReference type="InterPro" id="IPR013762">
    <property type="entry name" value="Integrase-like_cat_sf"/>
</dbReference>
<dbReference type="CDD" id="cd01189">
    <property type="entry name" value="INT_ICEBs1_C_like"/>
    <property type="match status" value="1"/>
</dbReference>
<name>A0A0C7QSL4_PARSO</name>
<comment type="function">
    <text evidence="1">Site-specific tyrosine recombinase, which acts by catalyzing the cutting and rejoining of the recombining DNA molecules.</text>
</comment>
<evidence type="ECO:0000259" key="7">
    <source>
        <dbReference type="PROSITE" id="PS51898"/>
    </source>
</evidence>
<dbReference type="Gene3D" id="1.10.150.130">
    <property type="match status" value="1"/>
</dbReference>
<dbReference type="PROSITE" id="PS51900">
    <property type="entry name" value="CB"/>
    <property type="match status" value="1"/>
</dbReference>
<dbReference type="Gene3D" id="1.10.443.10">
    <property type="entry name" value="Intergrase catalytic core"/>
    <property type="match status" value="1"/>
</dbReference>
<evidence type="ECO:0000313" key="9">
    <source>
        <dbReference type="EMBL" id="CEQ03637.1"/>
    </source>
</evidence>
<evidence type="ECO:0000313" key="10">
    <source>
        <dbReference type="Proteomes" id="UP000049127"/>
    </source>
</evidence>
<dbReference type="PANTHER" id="PTHR30349:SF64">
    <property type="entry name" value="PROPHAGE INTEGRASE INTD-RELATED"/>
    <property type="match status" value="1"/>
</dbReference>
<dbReference type="Proteomes" id="UP000049127">
    <property type="component" value="Unassembled WGS sequence"/>
</dbReference>
<dbReference type="InterPro" id="IPR044068">
    <property type="entry name" value="CB"/>
</dbReference>
<evidence type="ECO:0000256" key="4">
    <source>
        <dbReference type="ARBA" id="ARBA00023125"/>
    </source>
</evidence>
<evidence type="ECO:0000256" key="3">
    <source>
        <dbReference type="ARBA" id="ARBA00022908"/>
    </source>
</evidence>
<keyword evidence="5" id="KW-0233">DNA recombination</keyword>